<dbReference type="SUPFAM" id="SSF56762">
    <property type="entry name" value="HydB/Nqo4-like"/>
    <property type="match status" value="1"/>
</dbReference>
<evidence type="ECO:0000256" key="1">
    <source>
        <dbReference type="ARBA" id="ARBA00023002"/>
    </source>
</evidence>
<evidence type="ECO:0000313" key="4">
    <source>
        <dbReference type="Proteomes" id="UP000295765"/>
    </source>
</evidence>
<feature type="binding site" evidence="2">
    <location>
        <position position="66"/>
    </location>
    <ligand>
        <name>Ni(2+)</name>
        <dbReference type="ChEBI" id="CHEBI:49786"/>
    </ligand>
</feature>
<dbReference type="GO" id="GO:0016151">
    <property type="term" value="F:nickel cation binding"/>
    <property type="evidence" value="ECO:0007669"/>
    <property type="project" value="InterPro"/>
</dbReference>
<dbReference type="Pfam" id="PF00374">
    <property type="entry name" value="NiFeSe_Hases"/>
    <property type="match status" value="2"/>
</dbReference>
<reference evidence="3 4" key="1">
    <citation type="submission" date="2019-03" db="EMBL/GenBank/DDBJ databases">
        <title>Genomic Encyclopedia of Type Strains, Phase IV (KMG-IV): sequencing the most valuable type-strain genomes for metagenomic binning, comparative biology and taxonomic classification.</title>
        <authorList>
            <person name="Goeker M."/>
        </authorList>
    </citation>
    <scope>NUCLEOTIDE SEQUENCE [LARGE SCALE GENOMIC DNA]</scope>
    <source>
        <strain evidence="3 4">DSM 25287</strain>
    </source>
</reference>
<protein>
    <submittedName>
        <fullName evidence="3">Coenzyme F420-reducing hydrogenase alpha subunit</fullName>
    </submittedName>
</protein>
<dbReference type="RefSeq" id="WP_132544858.1">
    <property type="nucleotide sequence ID" value="NZ_SLWY01000021.1"/>
</dbReference>
<gene>
    <name evidence="3" type="ORF">EV699_1212</name>
</gene>
<feature type="binding site" evidence="2">
    <location>
        <position position="425"/>
    </location>
    <ligand>
        <name>Mg(2+)</name>
        <dbReference type="ChEBI" id="CHEBI:18420"/>
    </ligand>
</feature>
<dbReference type="PANTHER" id="PTHR43600:SF4">
    <property type="entry name" value="CYTOSOLIC NIFE-HYDROGENASE, ALPHA SUBUNIT"/>
    <property type="match status" value="1"/>
</dbReference>
<dbReference type="InterPro" id="IPR029014">
    <property type="entry name" value="NiFe-Hase_large"/>
</dbReference>
<organism evidence="3 4">
    <name type="scientific">Plasticicumulans lactativorans</name>
    <dbReference type="NCBI Taxonomy" id="1133106"/>
    <lineage>
        <taxon>Bacteria</taxon>
        <taxon>Pseudomonadati</taxon>
        <taxon>Pseudomonadota</taxon>
        <taxon>Gammaproteobacteria</taxon>
        <taxon>Candidatus Competibacteraceae</taxon>
        <taxon>Plasticicumulans</taxon>
    </lineage>
</organism>
<feature type="binding site" evidence="2">
    <location>
        <position position="47"/>
    </location>
    <ligand>
        <name>Mg(2+)</name>
        <dbReference type="ChEBI" id="CHEBI:18420"/>
    </ligand>
</feature>
<evidence type="ECO:0000313" key="3">
    <source>
        <dbReference type="EMBL" id="TCO78889.1"/>
    </source>
</evidence>
<dbReference type="OrthoDB" id="9761717at2"/>
<name>A0A4R2L4J2_9GAMM</name>
<feature type="binding site" evidence="2">
    <location>
        <position position="375"/>
    </location>
    <ligand>
        <name>Mg(2+)</name>
        <dbReference type="ChEBI" id="CHEBI:18420"/>
    </ligand>
</feature>
<keyword evidence="2" id="KW-0408">Iron</keyword>
<keyword evidence="2" id="KW-0479">Metal-binding</keyword>
<dbReference type="Gene3D" id="1.10.645.10">
    <property type="entry name" value="Cytochrome-c3 Hydrogenase, chain B"/>
    <property type="match status" value="1"/>
</dbReference>
<keyword evidence="2" id="KW-0460">Magnesium</keyword>
<dbReference type="InterPro" id="IPR018194">
    <property type="entry name" value="Ni-dep_hyd_lsu_Ni_BS"/>
</dbReference>
<evidence type="ECO:0000256" key="2">
    <source>
        <dbReference type="PIRSR" id="PIRSR601501-1"/>
    </source>
</evidence>
<dbReference type="PANTHER" id="PTHR43600">
    <property type="entry name" value="COENZYME F420 HYDROGENASE, SUBUNIT ALPHA"/>
    <property type="match status" value="1"/>
</dbReference>
<comment type="cofactor">
    <cofactor evidence="2">
        <name>Ni(2+)</name>
        <dbReference type="ChEBI" id="CHEBI:49786"/>
    </cofactor>
</comment>
<feature type="binding site" evidence="2">
    <location>
        <position position="69"/>
    </location>
    <ligand>
        <name>Fe cation</name>
        <dbReference type="ChEBI" id="CHEBI:24875"/>
    </ligand>
</feature>
<feature type="binding site" evidence="2">
    <location>
        <position position="419"/>
    </location>
    <ligand>
        <name>Ni(2+)</name>
        <dbReference type="ChEBI" id="CHEBI:49786"/>
    </ligand>
</feature>
<dbReference type="GO" id="GO:0008901">
    <property type="term" value="F:ferredoxin hydrogenase activity"/>
    <property type="evidence" value="ECO:0007669"/>
    <property type="project" value="InterPro"/>
</dbReference>
<keyword evidence="2" id="KW-0533">Nickel</keyword>
<dbReference type="PROSITE" id="PS00508">
    <property type="entry name" value="NI_HGENASE_L_2"/>
    <property type="match status" value="1"/>
</dbReference>
<proteinExistence type="predicted"/>
<keyword evidence="4" id="KW-1185">Reference proteome</keyword>
<comment type="cofactor">
    <cofactor evidence="2">
        <name>Fe cation</name>
        <dbReference type="ChEBI" id="CHEBI:24875"/>
    </cofactor>
</comment>
<feature type="binding site" evidence="2">
    <location>
        <position position="422"/>
    </location>
    <ligand>
        <name>Fe cation</name>
        <dbReference type="ChEBI" id="CHEBI:24875"/>
    </ligand>
</feature>
<dbReference type="Proteomes" id="UP000295765">
    <property type="component" value="Unassembled WGS sequence"/>
</dbReference>
<accession>A0A4R2L4J2</accession>
<sequence>MTTSRTRVIEVDTLARVEGEGALTLRVRGEQLLGVEFRIFEPPRFFEAFLRGRDFREVPDITARICGICPIAYMMGASQALEDVCGVTVDGTLRVLRRLIYCGEWIESHVLHMFLLHLPDFLGVPDAVALAATHREAVTQALRVKKLGNEIMRAVGGREIHPVNLQLGGFYRAPERSRLAALLPEIAWSEAALRHLLDVLAALHFPAFEVDYEFMALRHPDEYAIDRGEQLVTSTGIAAPLSGYDALLTENHVRHSTALQSRRADTGTPVHLGPLARVNLNRAQLPAELQVLAEALGLPPDCRNPFKAILARGIEVLYALGEARRLIEAYREPATPAVTVEPRAGTGFGATEAPRGICYHRYAIDAGGQVLDAKIVAPTSVNQRQIEADLYRFAATRLALPDAELRHDCEQLIRNYDPCISCSTHFLDLRIEREPG</sequence>
<comment type="caution">
    <text evidence="3">The sequence shown here is derived from an EMBL/GenBank/DDBJ whole genome shotgun (WGS) entry which is preliminary data.</text>
</comment>
<keyword evidence="1" id="KW-0560">Oxidoreductase</keyword>
<dbReference type="InterPro" id="IPR001501">
    <property type="entry name" value="Ni-dep_hyd_lsu"/>
</dbReference>
<feature type="binding site" evidence="2">
    <location>
        <position position="69"/>
    </location>
    <ligand>
        <name>Ni(2+)</name>
        <dbReference type="ChEBI" id="CHEBI:49786"/>
    </ligand>
</feature>
<dbReference type="EMBL" id="SLWY01000021">
    <property type="protein sequence ID" value="TCO78889.1"/>
    <property type="molecule type" value="Genomic_DNA"/>
</dbReference>
<dbReference type="AlphaFoldDB" id="A0A4R2L4J2"/>